<organism evidence="3 4">
    <name type="scientific">Aquipuribacter nitratireducens</name>
    <dbReference type="NCBI Taxonomy" id="650104"/>
    <lineage>
        <taxon>Bacteria</taxon>
        <taxon>Bacillati</taxon>
        <taxon>Actinomycetota</taxon>
        <taxon>Actinomycetes</taxon>
        <taxon>Micrococcales</taxon>
        <taxon>Intrasporangiaceae</taxon>
        <taxon>Aquipuribacter</taxon>
    </lineage>
</organism>
<feature type="region of interest" description="Disordered" evidence="1">
    <location>
        <begin position="21"/>
        <end position="79"/>
    </location>
</feature>
<gene>
    <name evidence="3" type="ORF">ACFPJ6_10070</name>
</gene>
<evidence type="ECO:0000256" key="2">
    <source>
        <dbReference type="SAM" id="SignalP"/>
    </source>
</evidence>
<dbReference type="Proteomes" id="UP001596122">
    <property type="component" value="Unassembled WGS sequence"/>
</dbReference>
<evidence type="ECO:0008006" key="5">
    <source>
        <dbReference type="Google" id="ProtNLM"/>
    </source>
</evidence>
<keyword evidence="4" id="KW-1185">Reference proteome</keyword>
<feature type="signal peptide" evidence="2">
    <location>
        <begin position="1"/>
        <end position="17"/>
    </location>
</feature>
<protein>
    <recommendedName>
        <fullName evidence="5">Subtilisin inhibitor domain-containing protein</fullName>
    </recommendedName>
</protein>
<dbReference type="SUPFAM" id="SSF55399">
    <property type="entry name" value="Subtilisin inhibitor"/>
    <property type="match status" value="1"/>
</dbReference>
<sequence length="197" mass="19419">MAAVGVLSALLVLAACGDGGTASGSGAGTAPDATGAAPTGPEVSVPDETPSSADDDTVTLLPSDGATAPDPASPPPLLPQLVGADLEVVPEGGSAVTLVCSWTQGVVEGDGTHPDVTGACADLQSAVATGQPFEPVPPDALCTQQYGGDAVVAVRGLLTGADGDQIPVDATFSLTDGCEIDRWQRMGRVLEPFRGDV</sequence>
<dbReference type="InterPro" id="IPR036819">
    <property type="entry name" value="Subtilisin_inhibitor-like_sf"/>
</dbReference>
<feature type="compositionally biased region" description="Low complexity" evidence="1">
    <location>
        <begin position="28"/>
        <end position="40"/>
    </location>
</feature>
<evidence type="ECO:0000313" key="4">
    <source>
        <dbReference type="Proteomes" id="UP001596122"/>
    </source>
</evidence>
<comment type="caution">
    <text evidence="3">The sequence shown here is derived from an EMBL/GenBank/DDBJ whole genome shotgun (WGS) entry which is preliminary data.</text>
</comment>
<evidence type="ECO:0000313" key="3">
    <source>
        <dbReference type="EMBL" id="MFC5381137.1"/>
    </source>
</evidence>
<reference evidence="4" key="1">
    <citation type="journal article" date="2019" name="Int. J. Syst. Evol. Microbiol.">
        <title>The Global Catalogue of Microorganisms (GCM) 10K type strain sequencing project: providing services to taxonomists for standard genome sequencing and annotation.</title>
        <authorList>
            <consortium name="The Broad Institute Genomics Platform"/>
            <consortium name="The Broad Institute Genome Sequencing Center for Infectious Disease"/>
            <person name="Wu L."/>
            <person name="Ma J."/>
        </authorList>
    </citation>
    <scope>NUCLEOTIDE SEQUENCE [LARGE SCALE GENOMIC DNA]</scope>
    <source>
        <strain evidence="4">CCUG 43114</strain>
    </source>
</reference>
<dbReference type="RefSeq" id="WP_340270526.1">
    <property type="nucleotide sequence ID" value="NZ_JBBEOG010000007.1"/>
</dbReference>
<dbReference type="EMBL" id="JBHSLD010000009">
    <property type="protein sequence ID" value="MFC5381137.1"/>
    <property type="molecule type" value="Genomic_DNA"/>
</dbReference>
<dbReference type="Gene3D" id="3.30.350.10">
    <property type="entry name" value="Subtilisin inhibitor-like"/>
    <property type="match status" value="1"/>
</dbReference>
<name>A0ABW0GN33_9MICO</name>
<evidence type="ECO:0000256" key="1">
    <source>
        <dbReference type="SAM" id="MobiDB-lite"/>
    </source>
</evidence>
<proteinExistence type="predicted"/>
<feature type="chain" id="PRO_5045259861" description="Subtilisin inhibitor domain-containing protein" evidence="2">
    <location>
        <begin position="18"/>
        <end position="197"/>
    </location>
</feature>
<accession>A0ABW0GN33</accession>
<keyword evidence="2" id="KW-0732">Signal</keyword>